<reference evidence="1" key="3">
    <citation type="submission" date="2019-09" db="EMBL/GenBank/DDBJ databases">
        <authorList>
            <person name="Zhang D.-C."/>
        </authorList>
    </citation>
    <scope>NUCLEOTIDE SEQUENCE</scope>
    <source>
        <strain evidence="1">RU-4-M-4</strain>
    </source>
</reference>
<dbReference type="Proteomes" id="UP000322315">
    <property type="component" value="Unassembled WGS sequence"/>
</dbReference>
<dbReference type="AlphaFoldDB" id="A0A5M7BJ45"/>
<keyword evidence="3" id="KW-1185">Reference proteome</keyword>
<sequence>MSELINKINESVVNLSKSEQKEILKFSKRLESYIHVPTNKKEFERMISFSSNAFLVNFVLKVLDDYKYPEESKYPFDIVSYWYSICLLALSNIEEARKFPINLGNQFLKTEHNDLFLFRRILGFIKDPAYEPLTKDIENYFLSKQNEIESYKWAKEIGLELPSDNNWALFFEISTDGKFRFGNDLTDKEKENRLRITTSVYPLQDKKCWEIELKNWNKTISAWWPTLSKNEIKLEKKRKNYTLKTEPSLRGLKEVIQEIETALDIKLDRTIYSKQFKGKIKNKNAVQKWLMEK</sequence>
<dbReference type="EMBL" id="VMBF01000001">
    <property type="protein sequence ID" value="TSJ81889.1"/>
    <property type="molecule type" value="Genomic_DNA"/>
</dbReference>
<dbReference type="OrthoDB" id="1494656at2"/>
<accession>A0A5M7BJ45</accession>
<comment type="caution">
    <text evidence="1">The sequence shown here is derived from an EMBL/GenBank/DDBJ whole genome shotgun (WGS) entry which is preliminary data.</text>
</comment>
<dbReference type="EMBL" id="VWRS01000001">
    <property type="protein sequence ID" value="KAA5827644.1"/>
    <property type="molecule type" value="Genomic_DNA"/>
</dbReference>
<dbReference type="RefSeq" id="WP_144114990.1">
    <property type="nucleotide sequence ID" value="NZ_JACHGE010000001.1"/>
</dbReference>
<evidence type="ECO:0000313" key="1">
    <source>
        <dbReference type="EMBL" id="KAA5827644.1"/>
    </source>
</evidence>
<reference evidence="1 4" key="1">
    <citation type="journal article" date="2015" name="Int. J. Syst. Evol. Microbiol.">
        <title>Algibacter amylolyticus sp. nov., isolated from intertidal sediment.</title>
        <authorList>
            <person name="Zhang D.C."/>
            <person name="Wu J."/>
            <person name="Neuner K."/>
            <person name="Yao J."/>
            <person name="Margesin R."/>
        </authorList>
    </citation>
    <scope>NUCLEOTIDE SEQUENCE [LARGE SCALE GENOMIC DNA]</scope>
    <source>
        <strain evidence="1 4">RU-4-M-4</strain>
    </source>
</reference>
<organism evidence="1 4">
    <name type="scientific">Algibacter amylolyticus</name>
    <dbReference type="NCBI Taxonomy" id="1608400"/>
    <lineage>
        <taxon>Bacteria</taxon>
        <taxon>Pseudomonadati</taxon>
        <taxon>Bacteroidota</taxon>
        <taxon>Flavobacteriia</taxon>
        <taxon>Flavobacteriales</taxon>
        <taxon>Flavobacteriaceae</taxon>
        <taxon>Algibacter</taxon>
    </lineage>
</organism>
<gene>
    <name evidence="1" type="ORF">F2B50_02045</name>
    <name evidence="2" type="ORF">FPF71_02045</name>
</gene>
<evidence type="ECO:0000313" key="4">
    <source>
        <dbReference type="Proteomes" id="UP000322315"/>
    </source>
</evidence>
<evidence type="ECO:0000313" key="2">
    <source>
        <dbReference type="EMBL" id="TSJ81889.1"/>
    </source>
</evidence>
<dbReference type="Proteomes" id="UP000315145">
    <property type="component" value="Unassembled WGS sequence"/>
</dbReference>
<name>A0A5M7BJ45_9FLAO</name>
<reference evidence="2 3" key="2">
    <citation type="submission" date="2019-07" db="EMBL/GenBank/DDBJ databases">
        <title>Algibacter marinivivus sp. nov., isolated from the surface of a marine red alga.</title>
        <authorList>
            <person name="Zhong X."/>
            <person name="Xu W."/>
            <person name="Zhang Y."/>
            <person name="Zhang Q."/>
            <person name="Du Z."/>
        </authorList>
    </citation>
    <scope>NUCLEOTIDE SEQUENCE [LARGE SCALE GENOMIC DNA]</scope>
    <source>
        <strain evidence="2 3">RU-4-M-4</strain>
    </source>
</reference>
<evidence type="ECO:0000313" key="3">
    <source>
        <dbReference type="Proteomes" id="UP000315145"/>
    </source>
</evidence>
<proteinExistence type="predicted"/>
<protein>
    <submittedName>
        <fullName evidence="1">Uncharacterized protein</fullName>
    </submittedName>
</protein>